<feature type="region of interest" description="Disordered" evidence="13">
    <location>
        <begin position="657"/>
        <end position="685"/>
    </location>
</feature>
<dbReference type="CDD" id="cd05509">
    <property type="entry name" value="Bromo_gcn5_like"/>
    <property type="match status" value="1"/>
</dbReference>
<feature type="region of interest" description="Disordered" evidence="13">
    <location>
        <begin position="1181"/>
        <end position="1351"/>
    </location>
</feature>
<protein>
    <recommendedName>
        <fullName evidence="4">adenosine deaminase</fullName>
        <ecNumber evidence="4">3.5.4.4</ecNumber>
    </recommendedName>
</protein>
<dbReference type="PROSITE" id="PS50014">
    <property type="entry name" value="BROMODOMAIN_2"/>
    <property type="match status" value="1"/>
</dbReference>
<keyword evidence="7" id="KW-0732">Signal</keyword>
<dbReference type="InterPro" id="IPR032466">
    <property type="entry name" value="Metal_Hydrolase"/>
</dbReference>
<feature type="region of interest" description="Disordered" evidence="13">
    <location>
        <begin position="761"/>
        <end position="1088"/>
    </location>
</feature>
<evidence type="ECO:0000256" key="12">
    <source>
        <dbReference type="SAM" id="Coils"/>
    </source>
</evidence>
<dbReference type="Gene3D" id="1.20.920.10">
    <property type="entry name" value="Bromodomain-like"/>
    <property type="match status" value="1"/>
</dbReference>
<comment type="catalytic activity">
    <reaction evidence="10">
        <text>adenosine + H2O + H(+) = inosine + NH4(+)</text>
        <dbReference type="Rhea" id="RHEA:24408"/>
        <dbReference type="ChEBI" id="CHEBI:15377"/>
        <dbReference type="ChEBI" id="CHEBI:15378"/>
        <dbReference type="ChEBI" id="CHEBI:16335"/>
        <dbReference type="ChEBI" id="CHEBI:17596"/>
        <dbReference type="ChEBI" id="CHEBI:28938"/>
        <dbReference type="EC" id="3.5.4.4"/>
    </reaction>
</comment>
<feature type="region of interest" description="Disordered" evidence="13">
    <location>
        <begin position="1147"/>
        <end position="1169"/>
    </location>
</feature>
<evidence type="ECO:0000256" key="13">
    <source>
        <dbReference type="SAM" id="MobiDB-lite"/>
    </source>
</evidence>
<dbReference type="InterPro" id="IPR006331">
    <property type="entry name" value="ADGF"/>
</dbReference>
<dbReference type="GO" id="GO:0006338">
    <property type="term" value="P:chromatin remodeling"/>
    <property type="evidence" value="ECO:0007669"/>
    <property type="project" value="InterPro"/>
</dbReference>
<evidence type="ECO:0000256" key="5">
    <source>
        <dbReference type="ARBA" id="ARBA00022525"/>
    </source>
</evidence>
<evidence type="ECO:0000256" key="1">
    <source>
        <dbReference type="ARBA" id="ARBA00001947"/>
    </source>
</evidence>
<keyword evidence="5" id="KW-0964">Secreted</keyword>
<name>A0A662YYS0_ACIRT</name>
<dbReference type="PANTHER" id="PTHR47092">
    <property type="entry name" value="CAT EYE SYNDROME CRITICAL REGION PROTEIN 2"/>
    <property type="match status" value="1"/>
</dbReference>
<dbReference type="NCBIfam" id="TIGR01431">
    <property type="entry name" value="adm_rel"/>
    <property type="match status" value="1"/>
</dbReference>
<dbReference type="GO" id="GO:0005615">
    <property type="term" value="C:extracellular space"/>
    <property type="evidence" value="ECO:0007669"/>
    <property type="project" value="InterPro"/>
</dbReference>
<accession>A0A662YYS0</accession>
<feature type="compositionally biased region" description="Basic and acidic residues" evidence="13">
    <location>
        <begin position="1008"/>
        <end position="1027"/>
    </location>
</feature>
<comment type="subcellular location">
    <subcellularLocation>
        <location evidence="2">Secreted</location>
    </subcellularLocation>
</comment>
<evidence type="ECO:0000256" key="11">
    <source>
        <dbReference type="PROSITE-ProRule" id="PRU00035"/>
    </source>
</evidence>
<dbReference type="InterPro" id="IPR001487">
    <property type="entry name" value="Bromodomain"/>
</dbReference>
<dbReference type="InterPro" id="IPR036427">
    <property type="entry name" value="Bromodomain-like_sf"/>
</dbReference>
<gene>
    <name evidence="15" type="ORF">EOD39_5541</name>
</gene>
<evidence type="ECO:0000256" key="3">
    <source>
        <dbReference type="ARBA" id="ARBA00006083"/>
    </source>
</evidence>
<dbReference type="InterPro" id="IPR029614">
    <property type="entry name" value="CECR2"/>
</dbReference>
<dbReference type="GO" id="GO:0006154">
    <property type="term" value="P:adenosine catabolic process"/>
    <property type="evidence" value="ECO:0007669"/>
    <property type="project" value="InterPro"/>
</dbReference>
<evidence type="ECO:0000313" key="15">
    <source>
        <dbReference type="EMBL" id="RXN01693.1"/>
    </source>
</evidence>
<dbReference type="PRINTS" id="PR00503">
    <property type="entry name" value="BROMODOMAIN"/>
</dbReference>
<evidence type="ECO:0000256" key="2">
    <source>
        <dbReference type="ARBA" id="ARBA00004613"/>
    </source>
</evidence>
<proteinExistence type="inferred from homology"/>
<feature type="compositionally biased region" description="Polar residues" evidence="13">
    <location>
        <begin position="1238"/>
        <end position="1265"/>
    </location>
</feature>
<dbReference type="GO" id="GO:0004000">
    <property type="term" value="F:adenosine deaminase activity"/>
    <property type="evidence" value="ECO:0007669"/>
    <property type="project" value="InterPro"/>
</dbReference>
<dbReference type="EMBL" id="SCEB01000024">
    <property type="protein sequence ID" value="RXN01693.1"/>
    <property type="molecule type" value="Genomic_DNA"/>
</dbReference>
<dbReference type="FunFam" id="3.20.20.140:FF:000017">
    <property type="entry name" value="Adenosine deaminase 2"/>
    <property type="match status" value="1"/>
</dbReference>
<feature type="compositionally biased region" description="Polar residues" evidence="13">
    <location>
        <begin position="1147"/>
        <end position="1160"/>
    </location>
</feature>
<evidence type="ECO:0000256" key="4">
    <source>
        <dbReference type="ARBA" id="ARBA00012784"/>
    </source>
</evidence>
<feature type="compositionally biased region" description="Basic and acidic residues" evidence="13">
    <location>
        <begin position="522"/>
        <end position="534"/>
    </location>
</feature>
<dbReference type="SMART" id="SM00297">
    <property type="entry name" value="BROMO"/>
    <property type="match status" value="1"/>
</dbReference>
<sequence length="1729" mass="194686">MSQECLVSVEEIRSWWEVPAIAHFCSLFRTAFNLPDFEIEELEDALHNQDIDFLFDLISCLLQGCYQRTDITYATFQRYLEDIISYRWELEEGKPNPLKQAVFQELPLRTQVELLHRLCDYRLDAADVFDLLKGLDADSLRVEPLGEDGDGALYWYFYGTRMYKEQPSKGKGRIAQSELVSEHKQENGTGGLQTDAAECERGAWSLACATEEEWQSLAESIKEKPSSKDRQLYKLISENFLPEISSMIVYKEKQRQERLSQTTPVRSSERLVVKRILLEEEETMVAIAEVEEQKRRDEEMDRQLVLAVQRREQEKLQEEERRQEMEEKVKAVEERARRRKMREEKAWLLSQGKELPPELLNLDPHSPVRRARRTRDILELDEDYTALYKGKSRLNTSLLGQRLGYHVIQLKNYNALLEVLDALKAHRDSWPFMEPVDESYAPNYNEIIETPMDLSTIEKKLNEGLYISKEVFVTDVKIMFENCQEYNGEDSEYTKMAEALEGCFNKALLKHFPSEEADTDDEFRVRSEERDRKQRQGGLETLPKVTDQALRRRKPPGKPQDHRLTPPPPLAPTWMNGPVNNQGFPHTLPYPGGTSTVQAASPIYRPPHTMQRPTAPGMFRPRLGLDLRFPFHPQRLPEPGHQRLPQHFPIQPSPGINEPRAPRLTGPEFKQQQPPYVGPTHGPSLGPRPTALQSGGLCTPPPEASMYPSQQYQHGYIPLQPEGMLRHPGGVAPSNAVPPGPVYARFQHPNGAQPPMWSGMNGMPQERQTAPVGGGEPNPSSVSQIQIPPQQHSFNPMMDPSVIRPPKQWPDQQPGYLPHSSQPGDYYRLAAGVSPQGPNPPRMLPQPASYLRPSAPPPAPQEHRVHLGSMLDSPEMIALQQLSASSQPLGGPPILPIPQHPGTFQQPHRGHPAQPQAPPPEIQQLKPARESLVEAPVSEDAFIKGIPPSEPKFADPIQNPRAGPVPMEMDRKAPMCPEEPPQTLNPSAPEGGSEPQNSLREPVQNQARLRDGVAQEGRETEERKSEGAADQPSMNKNKADHTSDSTAKTEKLEPASGSQKHAAANCAPKRPGNAGIMYPNGDVKDQGLNVPGESQVMGNRGPGPQNSAALPYGHIQENVSQGQYNLSSPRHGMYGMPMGQPLQVPNRQPFPGQSVSQNLPPQRGPAAYPQFHHQGAAYPYHMASQNQGSPNMFQQYRQPHYYPHPQGSSGGGFPAEDWRGPPYHPRHPMPQTAYMPAPNTNGNGRLRENSISPHGSESSTGSLVSPNLIPEGTRSSSVENRDLASPMKTSDLGDQQDRPESPKEILDLDSHNAAARRRSAQPPAPGFMYDPRTMHPGMVGSGGGPPRMMAHPSSYAPRPFTHSPYTAQRPHHPMMHAMQHPGHVAFPQGQPRMPMYGHSDERMGHFQGMMIQQRAMGPMQEQYLHSGAPTSLRDQLMQHEESQRTGGNLLLTGTEMQVSSLLHGLMEQELEACQRSGRFPPAMHFFRARELIEQSQVFKLIQRMPKGAALHIHDYAILRVDWLIRNASYVSHCYICFTTKNSVRFHFFAEDPQTRLPDCSDWLLLETLRKKISNVNDFDNSLIRNLTLFTEDPEATYPSQDAIWRKFEDLFGVASGLISYAPVFKAYFYQALLEFYQDNVMYIELRVVLPPVYELDGTTHDKDWSMAAYRDVAKQFVSAHPDFLGAQFIFTAHRKQDVSEIKEAVYVALHLKEKFPDIMAGFDLVGRSA</sequence>
<keyword evidence="16" id="KW-1185">Reference proteome</keyword>
<dbReference type="SUPFAM" id="SSF51556">
    <property type="entry name" value="Metallo-dependent hydrolases"/>
    <property type="match status" value="1"/>
</dbReference>
<evidence type="ECO:0000256" key="6">
    <source>
        <dbReference type="ARBA" id="ARBA00022723"/>
    </source>
</evidence>
<evidence type="ECO:0000259" key="14">
    <source>
        <dbReference type="PROSITE" id="PS50014"/>
    </source>
</evidence>
<feature type="compositionally biased region" description="Basic and acidic residues" evidence="13">
    <location>
        <begin position="1037"/>
        <end position="1053"/>
    </location>
</feature>
<reference evidence="15 16" key="1">
    <citation type="submission" date="2019-01" db="EMBL/GenBank/DDBJ databases">
        <title>Draft Genome and Complete Hox-Cluster Characterization of the Sterlet Sturgeon (Acipenser ruthenus).</title>
        <authorList>
            <person name="Wei Q."/>
        </authorList>
    </citation>
    <scope>NUCLEOTIDE SEQUENCE [LARGE SCALE GENOMIC DNA]</scope>
    <source>
        <strain evidence="15">WHYD16114868_AA</strain>
        <tissue evidence="15">Blood</tissue>
    </source>
</reference>
<dbReference type="Proteomes" id="UP000289886">
    <property type="component" value="Unassembled WGS sequence"/>
</dbReference>
<dbReference type="EC" id="3.5.4.4" evidence="4"/>
<feature type="compositionally biased region" description="Pro residues" evidence="13">
    <location>
        <begin position="890"/>
        <end position="899"/>
    </location>
</feature>
<comment type="caution">
    <text evidence="15">The sequence shown here is derived from an EMBL/GenBank/DDBJ whole genome shotgun (WGS) entry which is preliminary data.</text>
</comment>
<feature type="region of interest" description="Disordered" evidence="13">
    <location>
        <begin position="516"/>
        <end position="570"/>
    </location>
</feature>
<dbReference type="PANTHER" id="PTHR47092:SF1">
    <property type="entry name" value="CHROMATIN REMODELING REGULATOR CECR2"/>
    <property type="match status" value="1"/>
</dbReference>
<comment type="cofactor">
    <cofactor evidence="1">
        <name>Zn(2+)</name>
        <dbReference type="ChEBI" id="CHEBI:29105"/>
    </cofactor>
</comment>
<feature type="compositionally biased region" description="Low complexity" evidence="13">
    <location>
        <begin position="777"/>
        <end position="793"/>
    </location>
</feature>
<feature type="compositionally biased region" description="Basic and acidic residues" evidence="13">
    <location>
        <begin position="1295"/>
        <end position="1310"/>
    </location>
</feature>
<evidence type="ECO:0000256" key="7">
    <source>
        <dbReference type="ARBA" id="ARBA00022729"/>
    </source>
</evidence>
<keyword evidence="8" id="KW-0378">Hydrolase</keyword>
<dbReference type="SUPFAM" id="SSF47370">
    <property type="entry name" value="Bromodomain"/>
    <property type="match status" value="1"/>
</dbReference>
<dbReference type="GO" id="GO:0090537">
    <property type="term" value="C:CERF complex"/>
    <property type="evidence" value="ECO:0007669"/>
    <property type="project" value="InterPro"/>
</dbReference>
<dbReference type="Gene3D" id="3.20.20.140">
    <property type="entry name" value="Metal-dependent hydrolases"/>
    <property type="match status" value="1"/>
</dbReference>
<dbReference type="GO" id="GO:0007338">
    <property type="term" value="P:single fertilization"/>
    <property type="evidence" value="ECO:0007669"/>
    <property type="project" value="TreeGrafter"/>
</dbReference>
<evidence type="ECO:0000256" key="8">
    <source>
        <dbReference type="ARBA" id="ARBA00022801"/>
    </source>
</evidence>
<evidence type="ECO:0000256" key="10">
    <source>
        <dbReference type="ARBA" id="ARBA00047764"/>
    </source>
</evidence>
<keyword evidence="6" id="KW-0479">Metal-binding</keyword>
<feature type="coiled-coil region" evidence="12">
    <location>
        <begin position="306"/>
        <end position="342"/>
    </location>
</feature>
<keyword evidence="12" id="KW-0175">Coiled coil</keyword>
<comment type="similarity">
    <text evidence="3">Belongs to the metallo-dependent hydrolases superfamily. Adenosine and AMP deaminases family. ADGF subfamily.</text>
</comment>
<dbReference type="Pfam" id="PF00439">
    <property type="entry name" value="Bromodomain"/>
    <property type="match status" value="1"/>
</dbReference>
<evidence type="ECO:0000256" key="9">
    <source>
        <dbReference type="ARBA" id="ARBA00023117"/>
    </source>
</evidence>
<organism evidence="15 16">
    <name type="scientific">Acipenser ruthenus</name>
    <name type="common">Sterlet sturgeon</name>
    <dbReference type="NCBI Taxonomy" id="7906"/>
    <lineage>
        <taxon>Eukaryota</taxon>
        <taxon>Metazoa</taxon>
        <taxon>Chordata</taxon>
        <taxon>Craniata</taxon>
        <taxon>Vertebrata</taxon>
        <taxon>Euteleostomi</taxon>
        <taxon>Actinopterygii</taxon>
        <taxon>Chondrostei</taxon>
        <taxon>Acipenseriformes</taxon>
        <taxon>Acipenseridae</taxon>
        <taxon>Acipenser</taxon>
    </lineage>
</organism>
<feature type="compositionally biased region" description="Polar residues" evidence="13">
    <location>
        <begin position="1183"/>
        <end position="1197"/>
    </location>
</feature>
<dbReference type="Pfam" id="PF08451">
    <property type="entry name" value="A_deaminase_N"/>
    <property type="match status" value="1"/>
</dbReference>
<dbReference type="InterPro" id="IPR013659">
    <property type="entry name" value="A_deaminase_N"/>
</dbReference>
<dbReference type="GO" id="GO:0046872">
    <property type="term" value="F:metal ion binding"/>
    <property type="evidence" value="ECO:0007669"/>
    <property type="project" value="UniProtKB-KW"/>
</dbReference>
<keyword evidence="9 11" id="KW-0103">Bromodomain</keyword>
<evidence type="ECO:0000313" key="16">
    <source>
        <dbReference type="Proteomes" id="UP000289886"/>
    </source>
</evidence>
<feature type="domain" description="Bromo" evidence="14">
    <location>
        <begin position="424"/>
        <end position="494"/>
    </location>
</feature>
<feature type="compositionally biased region" description="Polar residues" evidence="13">
    <location>
        <begin position="994"/>
        <end position="1007"/>
    </location>
</feature>